<dbReference type="EMBL" id="HACM01004476">
    <property type="protein sequence ID" value="CRZ04918.1"/>
    <property type="molecule type" value="Transcribed_RNA"/>
</dbReference>
<sequence>MMKVKCGEPFCDRVDGRIRPSEYCRLAIGSPVDMTWSISPHHSTTRSDRGPTLAAPSPGKHTIRGRHFTPIFPHRFPFSRQIVEYDNKTSSYRNWGGGKPVDILLCHKRLQKRRKW</sequence>
<dbReference type="AlphaFoldDB" id="A0A0H5QSB9"/>
<feature type="region of interest" description="Disordered" evidence="1">
    <location>
        <begin position="40"/>
        <end position="60"/>
    </location>
</feature>
<reference evidence="2" key="1">
    <citation type="submission" date="2015-04" db="EMBL/GenBank/DDBJ databases">
        <title>The genome sequence of the plant pathogenic Rhizarian Plasmodiophora brassicae reveals insights in its biotrophic life cycle and the origin of chitin synthesis.</title>
        <authorList>
            <person name="Schwelm A."/>
            <person name="Fogelqvist J."/>
            <person name="Knaust A."/>
            <person name="Julke S."/>
            <person name="Lilja T."/>
            <person name="Dhandapani V."/>
            <person name="Bonilla-Rosso G."/>
            <person name="Karlsson M."/>
            <person name="Shevchenko A."/>
            <person name="Choi S.R."/>
            <person name="Kim H.G."/>
            <person name="Park J.Y."/>
            <person name="Lim Y.P."/>
            <person name="Ludwig-Muller J."/>
            <person name="Dixelius C."/>
        </authorList>
    </citation>
    <scope>NUCLEOTIDE SEQUENCE</scope>
    <source>
        <tissue evidence="2">Potato root galls</tissue>
    </source>
</reference>
<protein>
    <submittedName>
        <fullName evidence="2">Uncharacterized protein</fullName>
    </submittedName>
</protein>
<evidence type="ECO:0000313" key="2">
    <source>
        <dbReference type="EMBL" id="CRZ04918.1"/>
    </source>
</evidence>
<organism evidence="2">
    <name type="scientific">Spongospora subterranea</name>
    <dbReference type="NCBI Taxonomy" id="70186"/>
    <lineage>
        <taxon>Eukaryota</taxon>
        <taxon>Sar</taxon>
        <taxon>Rhizaria</taxon>
        <taxon>Endomyxa</taxon>
        <taxon>Phytomyxea</taxon>
        <taxon>Plasmodiophorida</taxon>
        <taxon>Plasmodiophoridae</taxon>
        <taxon>Spongospora</taxon>
    </lineage>
</organism>
<proteinExistence type="predicted"/>
<accession>A0A0H5QSB9</accession>
<name>A0A0H5QSB9_9EUKA</name>
<evidence type="ECO:0000256" key="1">
    <source>
        <dbReference type="SAM" id="MobiDB-lite"/>
    </source>
</evidence>